<gene>
    <name evidence="2" type="ORF">HH304_20220</name>
</gene>
<evidence type="ECO:0000256" key="1">
    <source>
        <dbReference type="SAM" id="Phobius"/>
    </source>
</evidence>
<comment type="caution">
    <text evidence="2">The sequence shown here is derived from an EMBL/GenBank/DDBJ whole genome shotgun (WGS) entry which is preliminary data.</text>
</comment>
<proteinExistence type="predicted"/>
<organism evidence="2 3">
    <name type="scientific">Marinigracilibium pacificum</name>
    <dbReference type="NCBI Taxonomy" id="2729599"/>
    <lineage>
        <taxon>Bacteria</taxon>
        <taxon>Pseudomonadati</taxon>
        <taxon>Bacteroidota</taxon>
        <taxon>Cytophagia</taxon>
        <taxon>Cytophagales</taxon>
        <taxon>Flammeovirgaceae</taxon>
        <taxon>Marinigracilibium</taxon>
    </lineage>
</organism>
<dbReference type="EMBL" id="JABBNU010000015">
    <property type="protein sequence ID" value="NMM50746.1"/>
    <property type="molecule type" value="Genomic_DNA"/>
</dbReference>
<keyword evidence="3" id="KW-1185">Reference proteome</keyword>
<reference evidence="2 3" key="1">
    <citation type="submission" date="2020-04" db="EMBL/GenBank/DDBJ databases">
        <title>Flammeovirgaceae bacterium KN852 isolated from deep sea.</title>
        <authorList>
            <person name="Zhang D.-C."/>
        </authorList>
    </citation>
    <scope>NUCLEOTIDE SEQUENCE [LARGE SCALE GENOMIC DNA]</scope>
    <source>
        <strain evidence="2 3">KN852</strain>
    </source>
</reference>
<name>A0A848J4V5_9BACT</name>
<accession>A0A848J4V5</accession>
<keyword evidence="1" id="KW-1133">Transmembrane helix</keyword>
<evidence type="ECO:0000313" key="2">
    <source>
        <dbReference type="EMBL" id="NMM50746.1"/>
    </source>
</evidence>
<feature type="transmembrane region" description="Helical" evidence="1">
    <location>
        <begin position="7"/>
        <end position="32"/>
    </location>
</feature>
<evidence type="ECO:0000313" key="3">
    <source>
        <dbReference type="Proteomes" id="UP000559010"/>
    </source>
</evidence>
<keyword evidence="1" id="KW-0472">Membrane</keyword>
<dbReference type="AlphaFoldDB" id="A0A848J4V5"/>
<feature type="transmembrane region" description="Helical" evidence="1">
    <location>
        <begin position="74"/>
        <end position="91"/>
    </location>
</feature>
<evidence type="ECO:0008006" key="4">
    <source>
        <dbReference type="Google" id="ProtNLM"/>
    </source>
</evidence>
<feature type="transmembrane region" description="Helical" evidence="1">
    <location>
        <begin position="103"/>
        <end position="124"/>
    </location>
</feature>
<sequence length="144" mass="16212">MKTIGKVAIVLVVLLITPIVANMINLLAIYIFQSLSGVGLTNQLLFISIPMAIVYGMAAQSLIIRLTNMGVAKIFNWIYTLLVFGFLIYMQKTSDNIEYLTEPFSLSLLCVIIFIGFGAWLRLLKIIDNRFKQKNSDSDILDMK</sequence>
<dbReference type="Proteomes" id="UP000559010">
    <property type="component" value="Unassembled WGS sequence"/>
</dbReference>
<feature type="transmembrane region" description="Helical" evidence="1">
    <location>
        <begin position="44"/>
        <end position="67"/>
    </location>
</feature>
<dbReference type="RefSeq" id="WP_169685109.1">
    <property type="nucleotide sequence ID" value="NZ_JABBNU010000015.1"/>
</dbReference>
<keyword evidence="1" id="KW-0812">Transmembrane</keyword>
<protein>
    <recommendedName>
        <fullName evidence="4">DUF3021 domain-containing protein</fullName>
    </recommendedName>
</protein>